<comment type="caution">
    <text evidence="2">The sequence shown here is derived from an EMBL/GenBank/DDBJ whole genome shotgun (WGS) entry which is preliminary data.</text>
</comment>
<proteinExistence type="predicted"/>
<evidence type="ECO:0000313" key="2">
    <source>
        <dbReference type="EMBL" id="KIH99061.1"/>
    </source>
</evidence>
<evidence type="ECO:0000256" key="1">
    <source>
        <dbReference type="SAM" id="MobiDB-lite"/>
    </source>
</evidence>
<dbReference type="PANTHER" id="PTHR34071:SF2">
    <property type="entry name" value="FLAVIN-NUCLEOTIDE-BINDING PROTEIN"/>
    <property type="match status" value="1"/>
</dbReference>
<reference evidence="3" key="1">
    <citation type="journal article" date="2015" name="Chem. Biol.">
        <title>Structure, bioactivity, and resistance mechanism of streptomonomicin, an unusual lasso Peptide from an understudied halophilic actinomycete.</title>
        <authorList>
            <person name="Metelev M."/>
            <person name="Tietz J.I."/>
            <person name="Melby J.O."/>
            <person name="Blair P.M."/>
            <person name="Zhu L."/>
            <person name="Livnat I."/>
            <person name="Severinov K."/>
            <person name="Mitchell D.A."/>
        </authorList>
    </citation>
    <scope>NUCLEOTIDE SEQUENCE [LARGE SCALE GENOMIC DNA]</scope>
    <source>
        <strain evidence="3">YIM 90003</strain>
    </source>
</reference>
<feature type="compositionally biased region" description="Low complexity" evidence="1">
    <location>
        <begin position="1"/>
        <end position="18"/>
    </location>
</feature>
<keyword evidence="3" id="KW-1185">Reference proteome</keyword>
<protein>
    <recommendedName>
        <fullName evidence="4">Flavin-nucleotide-binding protein</fullName>
    </recommendedName>
</protein>
<gene>
    <name evidence="2" type="ORF">LP52_09360</name>
</gene>
<evidence type="ECO:0008006" key="4">
    <source>
        <dbReference type="Google" id="ProtNLM"/>
    </source>
</evidence>
<dbReference type="Proteomes" id="UP000031675">
    <property type="component" value="Unassembled WGS sequence"/>
</dbReference>
<accession>A0A0C2JCC9</accession>
<dbReference type="InterPro" id="IPR012349">
    <property type="entry name" value="Split_barrel_FMN-bd"/>
</dbReference>
<dbReference type="Gene3D" id="2.30.110.10">
    <property type="entry name" value="Electron Transport, Fmn-binding Protein, Chain A"/>
    <property type="match status" value="1"/>
</dbReference>
<evidence type="ECO:0000313" key="3">
    <source>
        <dbReference type="Proteomes" id="UP000031675"/>
    </source>
</evidence>
<name>A0A0C2JCC9_9ACTN</name>
<dbReference type="OrthoDB" id="116031at2"/>
<dbReference type="AlphaFoldDB" id="A0A0C2JCC9"/>
<feature type="region of interest" description="Disordered" evidence="1">
    <location>
        <begin position="1"/>
        <end position="21"/>
    </location>
</feature>
<organism evidence="2 3">
    <name type="scientific">Streptomonospora alba</name>
    <dbReference type="NCBI Taxonomy" id="183763"/>
    <lineage>
        <taxon>Bacteria</taxon>
        <taxon>Bacillati</taxon>
        <taxon>Actinomycetota</taxon>
        <taxon>Actinomycetes</taxon>
        <taxon>Streptosporangiales</taxon>
        <taxon>Nocardiopsidaceae</taxon>
        <taxon>Streptomonospora</taxon>
    </lineage>
</organism>
<dbReference type="RefSeq" id="WP_040272509.1">
    <property type="nucleotide sequence ID" value="NZ_JROO01000016.1"/>
</dbReference>
<dbReference type="SUPFAM" id="SSF50475">
    <property type="entry name" value="FMN-binding split barrel"/>
    <property type="match status" value="1"/>
</dbReference>
<dbReference type="EMBL" id="JROO01000016">
    <property type="protein sequence ID" value="KIH99061.1"/>
    <property type="molecule type" value="Genomic_DNA"/>
</dbReference>
<sequence length="221" mass="24042">MPVAPDRYAPTPRTTPTRDNGRVTYDRELVHGILDSEYLCHVGFVADTAPVVLPTLYARVEDRLYLHGSSGSRLMLLAREGVAVCVTVTCLDGLVLARSARHHSANYRSVVVHGTAHRVSEEREARLAVDRIVDHAVPGRAADIRPPSAKELAATGVLRLDIAEVSAKVRSGGVNEEPEDLDLPHWAGVLPLRRSVGAPRPDPKMPDDVALPAYLEHYTTG</sequence>
<dbReference type="PANTHER" id="PTHR34071">
    <property type="entry name" value="5-NITROIMIDAZOLE ANTIBIOTICS RESISTANCE PROTEIN, NIMA-FAMILY-RELATED PROTEIN-RELATED"/>
    <property type="match status" value="1"/>
</dbReference>
<dbReference type="Pfam" id="PF12900">
    <property type="entry name" value="Pyridox_ox_2"/>
    <property type="match status" value="1"/>
</dbReference>
<dbReference type="InterPro" id="IPR024747">
    <property type="entry name" value="Pyridox_Oxase-rel"/>
</dbReference>
<dbReference type="STRING" id="183763.LP52_09360"/>